<keyword evidence="2" id="KW-1185">Reference proteome</keyword>
<gene>
    <name evidence="1" type="ORF">GCM10023350_43610</name>
</gene>
<protein>
    <recommendedName>
        <fullName evidence="3">STAS domain-containing protein</fullName>
    </recommendedName>
</protein>
<dbReference type="EMBL" id="BAABKN010000028">
    <property type="protein sequence ID" value="GAA4753610.1"/>
    <property type="molecule type" value="Genomic_DNA"/>
</dbReference>
<evidence type="ECO:0000313" key="1">
    <source>
        <dbReference type="EMBL" id="GAA4753610.1"/>
    </source>
</evidence>
<proteinExistence type="predicted"/>
<reference evidence="2" key="1">
    <citation type="journal article" date="2019" name="Int. J. Syst. Evol. Microbiol.">
        <title>The Global Catalogue of Microorganisms (GCM) 10K type strain sequencing project: providing services to taxonomists for standard genome sequencing and annotation.</title>
        <authorList>
            <consortium name="The Broad Institute Genomics Platform"/>
            <consortium name="The Broad Institute Genome Sequencing Center for Infectious Disease"/>
            <person name="Wu L."/>
            <person name="Ma J."/>
        </authorList>
    </citation>
    <scope>NUCLEOTIDE SEQUENCE [LARGE SCALE GENOMIC DNA]</scope>
    <source>
        <strain evidence="2">JCM 18532</strain>
    </source>
</reference>
<name>A0ABP8ZEK7_9ACTN</name>
<dbReference type="Gene3D" id="3.30.750.24">
    <property type="entry name" value="STAS domain"/>
    <property type="match status" value="1"/>
</dbReference>
<evidence type="ECO:0008006" key="3">
    <source>
        <dbReference type="Google" id="ProtNLM"/>
    </source>
</evidence>
<dbReference type="Proteomes" id="UP001499882">
    <property type="component" value="Unassembled WGS sequence"/>
</dbReference>
<organism evidence="1 2">
    <name type="scientific">Nocardioides endophyticus</name>
    <dbReference type="NCBI Taxonomy" id="1353775"/>
    <lineage>
        <taxon>Bacteria</taxon>
        <taxon>Bacillati</taxon>
        <taxon>Actinomycetota</taxon>
        <taxon>Actinomycetes</taxon>
        <taxon>Propionibacteriales</taxon>
        <taxon>Nocardioidaceae</taxon>
        <taxon>Nocardioides</taxon>
    </lineage>
</organism>
<evidence type="ECO:0000313" key="2">
    <source>
        <dbReference type="Proteomes" id="UP001499882"/>
    </source>
</evidence>
<accession>A0ABP8ZEK7</accession>
<comment type="caution">
    <text evidence="1">The sequence shown here is derived from an EMBL/GenBank/DDBJ whole genome shotgun (WGS) entry which is preliminary data.</text>
</comment>
<dbReference type="InterPro" id="IPR036513">
    <property type="entry name" value="STAS_dom_sf"/>
</dbReference>
<dbReference type="RefSeq" id="WP_345529171.1">
    <property type="nucleotide sequence ID" value="NZ_BAABKN010000028.1"/>
</dbReference>
<sequence>MSTLSYEAQHRRLRVTGSCGDDDATRLRDAVLTYARKGDILIVDLTAVTDVTSEVGRALLSAQEAADRCRVTLVRKSGSAVDTCLRETQPGISSDLRG</sequence>